<evidence type="ECO:0000313" key="4">
    <source>
        <dbReference type="EMBL" id="NML24393.1"/>
    </source>
</evidence>
<sequence length="255" mass="28364">MKRILRRLAVLALSLLPVLPALAGETIVIAAEDDWPPYSSVKADKSGPEGVTPELVRAAFKLKGVEVRFLTVPFARCLHYAETGRAVGCFNATIVEGNRNTFHWHATPMFSEELAIFARSDLGEDQLTLKDLEGQTVSITIGYTYPTELMHNQRIVKFSATSDAQQLRMLATGRVRYALVNTLPGYLRINADPALRGRVQRVGQISVDGFWIAFSKTHPDGKRMAGVFEEGLQQLKASGRYDIMLRNFRKRVGAD</sequence>
<feature type="domain" description="Solute-binding protein family 3/N-terminal" evidence="3">
    <location>
        <begin position="27"/>
        <end position="245"/>
    </location>
</feature>
<dbReference type="RefSeq" id="WP_169144027.1">
    <property type="nucleotide sequence ID" value="NZ_JABBGA010000001.1"/>
</dbReference>
<dbReference type="AlphaFoldDB" id="A0A848G1S4"/>
<protein>
    <submittedName>
        <fullName evidence="4">Transporter substrate-binding domain-containing protein</fullName>
    </submittedName>
</protein>
<dbReference type="InterPro" id="IPR001638">
    <property type="entry name" value="Solute-binding_3/MltF_N"/>
</dbReference>
<organism evidence="4 5">
    <name type="scientific">Zoogloea dura</name>
    <dbReference type="NCBI Taxonomy" id="2728840"/>
    <lineage>
        <taxon>Bacteria</taxon>
        <taxon>Pseudomonadati</taxon>
        <taxon>Pseudomonadota</taxon>
        <taxon>Betaproteobacteria</taxon>
        <taxon>Rhodocyclales</taxon>
        <taxon>Zoogloeaceae</taxon>
        <taxon>Zoogloea</taxon>
    </lineage>
</organism>
<keyword evidence="1 2" id="KW-0732">Signal</keyword>
<dbReference type="Proteomes" id="UP000580043">
    <property type="component" value="Unassembled WGS sequence"/>
</dbReference>
<gene>
    <name evidence="4" type="ORF">HHL15_01425</name>
</gene>
<evidence type="ECO:0000256" key="1">
    <source>
        <dbReference type="ARBA" id="ARBA00022729"/>
    </source>
</evidence>
<dbReference type="PANTHER" id="PTHR35936:SF6">
    <property type="entry name" value="AMINO ACID ABC TRANSPORTER SUBSTRATE-BINDING PAAT FAMILY PROTEIN"/>
    <property type="match status" value="1"/>
</dbReference>
<dbReference type="Gene3D" id="3.40.190.10">
    <property type="entry name" value="Periplasmic binding protein-like II"/>
    <property type="match status" value="2"/>
</dbReference>
<accession>A0A848G1S4</accession>
<dbReference type="EMBL" id="JABBGA010000001">
    <property type="protein sequence ID" value="NML24393.1"/>
    <property type="molecule type" value="Genomic_DNA"/>
</dbReference>
<name>A0A848G1S4_9RHOO</name>
<keyword evidence="5" id="KW-1185">Reference proteome</keyword>
<proteinExistence type="predicted"/>
<evidence type="ECO:0000259" key="3">
    <source>
        <dbReference type="Pfam" id="PF00497"/>
    </source>
</evidence>
<dbReference type="SUPFAM" id="SSF53850">
    <property type="entry name" value="Periplasmic binding protein-like II"/>
    <property type="match status" value="1"/>
</dbReference>
<evidence type="ECO:0000256" key="2">
    <source>
        <dbReference type="SAM" id="SignalP"/>
    </source>
</evidence>
<evidence type="ECO:0000313" key="5">
    <source>
        <dbReference type="Proteomes" id="UP000580043"/>
    </source>
</evidence>
<feature type="signal peptide" evidence="2">
    <location>
        <begin position="1"/>
        <end position="23"/>
    </location>
</feature>
<dbReference type="PANTHER" id="PTHR35936">
    <property type="entry name" value="MEMBRANE-BOUND LYTIC MUREIN TRANSGLYCOSYLASE F"/>
    <property type="match status" value="1"/>
</dbReference>
<reference evidence="4 5" key="1">
    <citation type="submission" date="2020-04" db="EMBL/GenBank/DDBJ databases">
        <title>Zoogloea sp. G-4-1-14 isolated from soil.</title>
        <authorList>
            <person name="Dahal R.H."/>
        </authorList>
    </citation>
    <scope>NUCLEOTIDE SEQUENCE [LARGE SCALE GENOMIC DNA]</scope>
    <source>
        <strain evidence="4 5">G-4-1-14</strain>
    </source>
</reference>
<feature type="chain" id="PRO_5033063729" evidence="2">
    <location>
        <begin position="24"/>
        <end position="255"/>
    </location>
</feature>
<dbReference type="Pfam" id="PF00497">
    <property type="entry name" value="SBP_bac_3"/>
    <property type="match status" value="1"/>
</dbReference>
<comment type="caution">
    <text evidence="4">The sequence shown here is derived from an EMBL/GenBank/DDBJ whole genome shotgun (WGS) entry which is preliminary data.</text>
</comment>